<evidence type="ECO:0000259" key="9">
    <source>
        <dbReference type="PROSITE" id="PS50122"/>
    </source>
</evidence>
<dbReference type="PANTHER" id="PTHR42872:SF6">
    <property type="entry name" value="PROTEIN-GLUTAMATE METHYLESTERASE_PROTEIN-GLUTAMINE GLUTAMINASE"/>
    <property type="match status" value="1"/>
</dbReference>
<dbReference type="PIRSF" id="PIRSF000876">
    <property type="entry name" value="RR_chemtxs_CheB"/>
    <property type="match status" value="1"/>
</dbReference>
<evidence type="ECO:0000256" key="3">
    <source>
        <dbReference type="ARBA" id="ARBA00022801"/>
    </source>
</evidence>
<dbReference type="Pfam" id="PF00072">
    <property type="entry name" value="Response_reg"/>
    <property type="match status" value="1"/>
</dbReference>
<comment type="catalytic activity">
    <reaction evidence="5">
        <text>L-glutaminyl-[protein] + H2O = L-glutamyl-[protein] + NH4(+)</text>
        <dbReference type="Rhea" id="RHEA:16441"/>
        <dbReference type="Rhea" id="RHEA-COMP:10207"/>
        <dbReference type="Rhea" id="RHEA-COMP:10208"/>
        <dbReference type="ChEBI" id="CHEBI:15377"/>
        <dbReference type="ChEBI" id="CHEBI:28938"/>
        <dbReference type="ChEBI" id="CHEBI:29973"/>
        <dbReference type="ChEBI" id="CHEBI:30011"/>
        <dbReference type="EC" id="3.5.1.44"/>
    </reaction>
</comment>
<dbReference type="SUPFAM" id="SSF52738">
    <property type="entry name" value="Methylesterase CheB, C-terminal domain"/>
    <property type="match status" value="1"/>
</dbReference>
<dbReference type="NCBIfam" id="NF009206">
    <property type="entry name" value="PRK12555.1"/>
    <property type="match status" value="1"/>
</dbReference>
<dbReference type="Gene3D" id="3.40.50.180">
    <property type="entry name" value="Methylesterase CheB, C-terminal domain"/>
    <property type="match status" value="1"/>
</dbReference>
<feature type="active site" evidence="5 6">
    <location>
        <position position="194"/>
    </location>
</feature>
<comment type="similarity">
    <text evidence="5">Belongs to the CheB family.</text>
</comment>
<feature type="active site" evidence="5 6">
    <location>
        <position position="290"/>
    </location>
</feature>
<evidence type="ECO:0000256" key="2">
    <source>
        <dbReference type="ARBA" id="ARBA00022500"/>
    </source>
</evidence>
<dbReference type="NCBIfam" id="NF001965">
    <property type="entry name" value="PRK00742.1"/>
    <property type="match status" value="1"/>
</dbReference>
<dbReference type="SUPFAM" id="SSF52172">
    <property type="entry name" value="CheY-like"/>
    <property type="match status" value="1"/>
</dbReference>
<dbReference type="PROSITE" id="PS50110">
    <property type="entry name" value="RESPONSE_REGULATORY"/>
    <property type="match status" value="1"/>
</dbReference>
<evidence type="ECO:0000256" key="1">
    <source>
        <dbReference type="ARBA" id="ARBA00022490"/>
    </source>
</evidence>
<dbReference type="CDD" id="cd17541">
    <property type="entry name" value="REC_CheB-like"/>
    <property type="match status" value="1"/>
</dbReference>
<feature type="active site" evidence="5 6">
    <location>
        <position position="167"/>
    </location>
</feature>
<reference evidence="10 11" key="1">
    <citation type="submission" date="2017-06" db="EMBL/GenBank/DDBJ databases">
        <authorList>
            <person name="Kim H.J."/>
            <person name="Triplett B.A."/>
        </authorList>
    </citation>
    <scope>NUCLEOTIDE SEQUENCE [LARGE SCALE GENOMIC DNA]</scope>
    <source>
        <strain evidence="10 11">DSM 18704</strain>
    </source>
</reference>
<dbReference type="PROSITE" id="PS50122">
    <property type="entry name" value="CHEB"/>
    <property type="match status" value="1"/>
</dbReference>
<evidence type="ECO:0000256" key="5">
    <source>
        <dbReference type="HAMAP-Rule" id="MF_00099"/>
    </source>
</evidence>
<organism evidence="10 11">
    <name type="scientific">Granulicella rosea</name>
    <dbReference type="NCBI Taxonomy" id="474952"/>
    <lineage>
        <taxon>Bacteria</taxon>
        <taxon>Pseudomonadati</taxon>
        <taxon>Acidobacteriota</taxon>
        <taxon>Terriglobia</taxon>
        <taxon>Terriglobales</taxon>
        <taxon>Acidobacteriaceae</taxon>
        <taxon>Granulicella</taxon>
    </lineage>
</organism>
<evidence type="ECO:0000313" key="11">
    <source>
        <dbReference type="Proteomes" id="UP000198356"/>
    </source>
</evidence>
<feature type="domain" description="CheB-type methylesterase" evidence="9">
    <location>
        <begin position="155"/>
        <end position="348"/>
    </location>
</feature>
<dbReference type="EC" id="3.5.1.44" evidence="5"/>
<dbReference type="PANTHER" id="PTHR42872">
    <property type="entry name" value="PROTEIN-GLUTAMATE METHYLESTERASE/PROTEIN-GLUTAMINE GLUTAMINASE"/>
    <property type="match status" value="1"/>
</dbReference>
<keyword evidence="2 5" id="KW-0145">Chemotaxis</keyword>
<keyword evidence="1 5" id="KW-0963">Cytoplasm</keyword>
<keyword evidence="11" id="KW-1185">Reference proteome</keyword>
<dbReference type="GO" id="GO:0000156">
    <property type="term" value="F:phosphorelay response regulator activity"/>
    <property type="evidence" value="ECO:0007669"/>
    <property type="project" value="InterPro"/>
</dbReference>
<dbReference type="Proteomes" id="UP000198356">
    <property type="component" value="Unassembled WGS sequence"/>
</dbReference>
<feature type="domain" description="Response regulatory" evidence="8">
    <location>
        <begin position="2"/>
        <end position="119"/>
    </location>
</feature>
<dbReference type="HAMAP" id="MF_00099">
    <property type="entry name" value="CheB_chemtxs"/>
    <property type="match status" value="1"/>
</dbReference>
<evidence type="ECO:0000256" key="6">
    <source>
        <dbReference type="PROSITE-ProRule" id="PRU00050"/>
    </source>
</evidence>
<dbReference type="InterPro" id="IPR000673">
    <property type="entry name" value="Sig_transdc_resp-reg_Me-estase"/>
</dbReference>
<protein>
    <recommendedName>
        <fullName evidence="5">Protein-glutamate methylesterase/protein-glutamine glutaminase</fullName>
        <ecNumber evidence="5">3.1.1.61</ecNumber>
        <ecNumber evidence="5">3.5.1.44</ecNumber>
    </recommendedName>
</protein>
<dbReference type="GO" id="GO:0006935">
    <property type="term" value="P:chemotaxis"/>
    <property type="evidence" value="ECO:0007669"/>
    <property type="project" value="UniProtKB-UniRule"/>
</dbReference>
<dbReference type="OrthoDB" id="9793421at2"/>
<dbReference type="InterPro" id="IPR008248">
    <property type="entry name" value="CheB-like"/>
</dbReference>
<dbReference type="InterPro" id="IPR035909">
    <property type="entry name" value="CheB_C"/>
</dbReference>
<accession>A0A239K8H5</accession>
<comment type="subcellular location">
    <subcellularLocation>
        <location evidence="5">Cytoplasm</location>
    </subcellularLocation>
</comment>
<dbReference type="Gene3D" id="3.40.50.2300">
    <property type="match status" value="1"/>
</dbReference>
<gene>
    <name evidence="5" type="primary">cheB</name>
    <name evidence="10" type="ORF">SAMN05421770_104390</name>
</gene>
<keyword evidence="3 5" id="KW-0378">Hydrolase</keyword>
<evidence type="ECO:0000256" key="4">
    <source>
        <dbReference type="ARBA" id="ARBA00048267"/>
    </source>
</evidence>
<evidence type="ECO:0000313" key="10">
    <source>
        <dbReference type="EMBL" id="SNT14766.1"/>
    </source>
</evidence>
<comment type="catalytic activity">
    <reaction evidence="4 5">
        <text>[protein]-L-glutamate 5-O-methyl ester + H2O = L-glutamyl-[protein] + methanol + H(+)</text>
        <dbReference type="Rhea" id="RHEA:23236"/>
        <dbReference type="Rhea" id="RHEA-COMP:10208"/>
        <dbReference type="Rhea" id="RHEA-COMP:10311"/>
        <dbReference type="ChEBI" id="CHEBI:15377"/>
        <dbReference type="ChEBI" id="CHEBI:15378"/>
        <dbReference type="ChEBI" id="CHEBI:17790"/>
        <dbReference type="ChEBI" id="CHEBI:29973"/>
        <dbReference type="ChEBI" id="CHEBI:82795"/>
        <dbReference type="EC" id="3.1.1.61"/>
    </reaction>
</comment>
<dbReference type="InterPro" id="IPR011006">
    <property type="entry name" value="CheY-like_superfamily"/>
</dbReference>
<sequence length="358" mass="37581">MKVAIVNDSRTAAEVLRRILAELPEFELIWTAYSGEEALRLAADKRPEIILMDLIMPGIDGAETTRRIMQTTPCVILVVTATTVGNRSLVFEAMGYGALDAVNTPVMGTAGDMAGAEPLLQKLRMVARLVGPGRHTDRPSSPAGAQAGLISRITPPSNLAIVAIGSSTGGPQALAQLLGALPGNFPAAVLVAQHVDEQFAPGLAAWLQHHAPMPVSIGVDGERLVAGHVYLAGSNDHMILERSGEGGVLRYTPHPRETAYRPSVDALFSSLAHSHRAPRVGVLLTGMGRDGGEGLLAMRQAGAYTIAQDKATSIVYGMPKAAADLKAAMEILPLGQIGARVRDAILAGKVRTADPLRG</sequence>
<dbReference type="Pfam" id="PF01339">
    <property type="entry name" value="CheB_methylest"/>
    <property type="match status" value="1"/>
</dbReference>
<comment type="PTM">
    <text evidence="5">Phosphorylated by CheA. Phosphorylation of the N-terminal regulatory domain activates the methylesterase activity.</text>
</comment>
<dbReference type="GO" id="GO:0050568">
    <property type="term" value="F:protein-glutamine glutaminase activity"/>
    <property type="evidence" value="ECO:0007669"/>
    <property type="project" value="UniProtKB-UniRule"/>
</dbReference>
<dbReference type="GO" id="GO:0005737">
    <property type="term" value="C:cytoplasm"/>
    <property type="evidence" value="ECO:0007669"/>
    <property type="project" value="UniProtKB-SubCell"/>
</dbReference>
<keyword evidence="5 7" id="KW-0597">Phosphoprotein</keyword>
<comment type="function">
    <text evidence="5">Involved in chemotaxis. Part of a chemotaxis signal transduction system that modulates chemotaxis in response to various stimuli. Catalyzes the demethylation of specific methylglutamate residues introduced into the chemoreceptors (methyl-accepting chemotaxis proteins or MCP) by CheR. Also mediates the irreversible deamidation of specific glutamine residues to glutamic acid.</text>
</comment>
<comment type="domain">
    <text evidence="5">Contains a C-terminal catalytic domain, and an N-terminal region which modulates catalytic activity.</text>
</comment>
<dbReference type="EMBL" id="FZOU01000004">
    <property type="protein sequence ID" value="SNT14766.1"/>
    <property type="molecule type" value="Genomic_DNA"/>
</dbReference>
<name>A0A239K8H5_9BACT</name>
<dbReference type="SMART" id="SM00448">
    <property type="entry name" value="REC"/>
    <property type="match status" value="1"/>
</dbReference>
<dbReference type="EC" id="3.1.1.61" evidence="5"/>
<dbReference type="InterPro" id="IPR001789">
    <property type="entry name" value="Sig_transdc_resp-reg_receiver"/>
</dbReference>
<dbReference type="GO" id="GO:0008984">
    <property type="term" value="F:protein-glutamate methylesterase activity"/>
    <property type="evidence" value="ECO:0007669"/>
    <property type="project" value="UniProtKB-UniRule"/>
</dbReference>
<evidence type="ECO:0000256" key="7">
    <source>
        <dbReference type="PROSITE-ProRule" id="PRU00169"/>
    </source>
</evidence>
<dbReference type="AlphaFoldDB" id="A0A239K8H5"/>
<feature type="modified residue" description="4-aspartylphosphate" evidence="5 7">
    <location>
        <position position="53"/>
    </location>
</feature>
<proteinExistence type="inferred from homology"/>
<evidence type="ECO:0000259" key="8">
    <source>
        <dbReference type="PROSITE" id="PS50110"/>
    </source>
</evidence>
<dbReference type="CDD" id="cd16432">
    <property type="entry name" value="CheB_Rec"/>
    <property type="match status" value="1"/>
</dbReference>